<protein>
    <submittedName>
        <fullName evidence="2">Uncharacterized protein</fullName>
    </submittedName>
</protein>
<keyword evidence="1" id="KW-0472">Membrane</keyword>
<evidence type="ECO:0000313" key="3">
    <source>
        <dbReference type="Proteomes" id="UP000255515"/>
    </source>
</evidence>
<evidence type="ECO:0000313" key="2">
    <source>
        <dbReference type="EMBL" id="SSZ47125.1"/>
    </source>
</evidence>
<reference evidence="2 3" key="1">
    <citation type="submission" date="2018-06" db="EMBL/GenBank/DDBJ databases">
        <authorList>
            <consortium name="Pathogen Informatics"/>
            <person name="Doyle S."/>
        </authorList>
    </citation>
    <scope>NUCLEOTIDE SEQUENCE [LARGE SCALE GENOMIC DNA]</scope>
    <source>
        <strain evidence="2 3">NCTC11661</strain>
    </source>
</reference>
<keyword evidence="1" id="KW-1133">Transmembrane helix</keyword>
<gene>
    <name evidence="2" type="ORF">NCTC11661_00791</name>
</gene>
<name>A0A376BZY0_9FLAO</name>
<accession>A0A376BZY0</accession>
<keyword evidence="1" id="KW-0812">Transmembrane</keyword>
<feature type="transmembrane region" description="Helical" evidence="1">
    <location>
        <begin position="7"/>
        <end position="24"/>
    </location>
</feature>
<feature type="transmembrane region" description="Helical" evidence="1">
    <location>
        <begin position="30"/>
        <end position="51"/>
    </location>
</feature>
<proteinExistence type="predicted"/>
<sequence length="58" mass="6506">MKKAIRICLVVAIVVNTFLLALFIKKEQLFSSVILSFSLGFSLSACIYTLIEEQSYDS</sequence>
<dbReference type="AlphaFoldDB" id="A0A376BZY0"/>
<dbReference type="Proteomes" id="UP000255515">
    <property type="component" value="Unassembled WGS sequence"/>
</dbReference>
<evidence type="ECO:0000256" key="1">
    <source>
        <dbReference type="SAM" id="Phobius"/>
    </source>
</evidence>
<dbReference type="EMBL" id="UFTJ01000001">
    <property type="protein sequence ID" value="SSZ47125.1"/>
    <property type="molecule type" value="Genomic_DNA"/>
</dbReference>
<organism evidence="2 3">
    <name type="scientific">Bergeyella zoohelcum</name>
    <dbReference type="NCBI Taxonomy" id="1015"/>
    <lineage>
        <taxon>Bacteria</taxon>
        <taxon>Pseudomonadati</taxon>
        <taxon>Bacteroidota</taxon>
        <taxon>Flavobacteriia</taxon>
        <taxon>Flavobacteriales</taxon>
        <taxon>Weeksellaceae</taxon>
        <taxon>Bergeyella</taxon>
    </lineage>
</organism>